<name>A0A0S8G3V2_UNCT6</name>
<organism evidence="7 8">
    <name type="scientific">candidate division TA06 bacterium SM23_40</name>
    <dbReference type="NCBI Taxonomy" id="1703774"/>
    <lineage>
        <taxon>Bacteria</taxon>
        <taxon>Bacteria division TA06</taxon>
    </lineage>
</organism>
<dbReference type="Gene3D" id="1.10.1060.10">
    <property type="entry name" value="Alpha-helical ferredoxin"/>
    <property type="match status" value="1"/>
</dbReference>
<dbReference type="Pfam" id="PF13183">
    <property type="entry name" value="Fer4_8"/>
    <property type="match status" value="1"/>
</dbReference>
<keyword evidence="4" id="KW-0408">Iron</keyword>
<sequence>MTELDPTFKFDVTREPGGEQLMRCFACGTCTASCPVREIDEKFNPRRIIRMVLLGMREEVLSSQFIWLCSTCYACQERCPQDVRITELMSAIKNLAVKEGHLPAAYKMQLELIRNMGRLYEIDEFDNKKRSKAGLPELESTNEDVKKIFVMTGADRLIGGEEGGGE</sequence>
<dbReference type="AlphaFoldDB" id="A0A0S8G3V2"/>
<evidence type="ECO:0000256" key="5">
    <source>
        <dbReference type="ARBA" id="ARBA00023014"/>
    </source>
</evidence>
<keyword evidence="1" id="KW-0004">4Fe-4S</keyword>
<dbReference type="InterPro" id="IPR051460">
    <property type="entry name" value="HdrC_iron-sulfur_subunit"/>
</dbReference>
<dbReference type="GO" id="GO:0051539">
    <property type="term" value="F:4 iron, 4 sulfur cluster binding"/>
    <property type="evidence" value="ECO:0007669"/>
    <property type="project" value="UniProtKB-KW"/>
</dbReference>
<dbReference type="PROSITE" id="PS51379">
    <property type="entry name" value="4FE4S_FER_2"/>
    <property type="match status" value="1"/>
</dbReference>
<evidence type="ECO:0000259" key="6">
    <source>
        <dbReference type="PROSITE" id="PS51379"/>
    </source>
</evidence>
<dbReference type="InterPro" id="IPR017900">
    <property type="entry name" value="4Fe4S_Fe_S_CS"/>
</dbReference>
<dbReference type="PANTHER" id="PTHR43255">
    <property type="entry name" value="IRON-SULFUR-BINDING OXIDOREDUCTASE FADF-RELATED-RELATED"/>
    <property type="match status" value="1"/>
</dbReference>
<evidence type="ECO:0000256" key="2">
    <source>
        <dbReference type="ARBA" id="ARBA00022723"/>
    </source>
</evidence>
<dbReference type="GO" id="GO:0046872">
    <property type="term" value="F:metal ion binding"/>
    <property type="evidence" value="ECO:0007669"/>
    <property type="project" value="UniProtKB-KW"/>
</dbReference>
<keyword evidence="5" id="KW-0411">Iron-sulfur</keyword>
<dbReference type="InterPro" id="IPR009051">
    <property type="entry name" value="Helical_ferredxn"/>
</dbReference>
<evidence type="ECO:0000256" key="1">
    <source>
        <dbReference type="ARBA" id="ARBA00022485"/>
    </source>
</evidence>
<dbReference type="EMBL" id="LJUI01000114">
    <property type="protein sequence ID" value="KPK67663.1"/>
    <property type="molecule type" value="Genomic_DNA"/>
</dbReference>
<evidence type="ECO:0000313" key="8">
    <source>
        <dbReference type="Proteomes" id="UP000051717"/>
    </source>
</evidence>
<dbReference type="Proteomes" id="UP000051717">
    <property type="component" value="Unassembled WGS sequence"/>
</dbReference>
<dbReference type="GO" id="GO:0005886">
    <property type="term" value="C:plasma membrane"/>
    <property type="evidence" value="ECO:0007669"/>
    <property type="project" value="TreeGrafter"/>
</dbReference>
<dbReference type="SUPFAM" id="SSF46548">
    <property type="entry name" value="alpha-helical ferredoxin"/>
    <property type="match status" value="1"/>
</dbReference>
<evidence type="ECO:0000256" key="3">
    <source>
        <dbReference type="ARBA" id="ARBA00023002"/>
    </source>
</evidence>
<feature type="domain" description="4Fe-4S ferredoxin-type" evidence="6">
    <location>
        <begin position="14"/>
        <end position="44"/>
    </location>
</feature>
<reference evidence="7 8" key="1">
    <citation type="journal article" date="2015" name="Microbiome">
        <title>Genomic resolution of linkages in carbon, nitrogen, and sulfur cycling among widespread estuary sediment bacteria.</title>
        <authorList>
            <person name="Baker B.J."/>
            <person name="Lazar C.S."/>
            <person name="Teske A.P."/>
            <person name="Dick G.J."/>
        </authorList>
    </citation>
    <scope>NUCLEOTIDE SEQUENCE [LARGE SCALE GENOMIC DNA]</scope>
    <source>
        <strain evidence="7">SM23_40</strain>
    </source>
</reference>
<evidence type="ECO:0000313" key="7">
    <source>
        <dbReference type="EMBL" id="KPK67663.1"/>
    </source>
</evidence>
<keyword evidence="2" id="KW-0479">Metal-binding</keyword>
<gene>
    <name evidence="7" type="ORF">AMJ82_10170</name>
</gene>
<dbReference type="PANTHER" id="PTHR43255:SF1">
    <property type="entry name" value="IRON-SULFUR-BINDING OXIDOREDUCTASE FADF-RELATED"/>
    <property type="match status" value="1"/>
</dbReference>
<protein>
    <submittedName>
        <fullName evidence="7">Heterodisulfide reductase</fullName>
    </submittedName>
</protein>
<accession>A0A0S8G3V2</accession>
<proteinExistence type="predicted"/>
<evidence type="ECO:0000256" key="4">
    <source>
        <dbReference type="ARBA" id="ARBA00023004"/>
    </source>
</evidence>
<dbReference type="GO" id="GO:0016491">
    <property type="term" value="F:oxidoreductase activity"/>
    <property type="evidence" value="ECO:0007669"/>
    <property type="project" value="UniProtKB-KW"/>
</dbReference>
<dbReference type="InterPro" id="IPR017896">
    <property type="entry name" value="4Fe4S_Fe-S-bd"/>
</dbReference>
<keyword evidence="3" id="KW-0560">Oxidoreductase</keyword>
<dbReference type="PROSITE" id="PS00198">
    <property type="entry name" value="4FE4S_FER_1"/>
    <property type="match status" value="1"/>
</dbReference>
<comment type="caution">
    <text evidence="7">The sequence shown here is derived from an EMBL/GenBank/DDBJ whole genome shotgun (WGS) entry which is preliminary data.</text>
</comment>